<dbReference type="Gene3D" id="1.10.8.60">
    <property type="match status" value="1"/>
</dbReference>
<dbReference type="SMART" id="SM00760">
    <property type="entry name" value="Bac_DnaA_C"/>
    <property type="match status" value="1"/>
</dbReference>
<dbReference type="Proteomes" id="UP000016649">
    <property type="component" value="Unassembled WGS sequence"/>
</dbReference>
<keyword evidence="3 8" id="KW-0235">DNA replication</keyword>
<evidence type="ECO:0000256" key="11">
    <source>
        <dbReference type="RuleBase" id="RU004227"/>
    </source>
</evidence>
<evidence type="ECO:0000256" key="3">
    <source>
        <dbReference type="ARBA" id="ARBA00022705"/>
    </source>
</evidence>
<dbReference type="InterPro" id="IPR001957">
    <property type="entry name" value="Chromosome_initiator_DnaA"/>
</dbReference>
<evidence type="ECO:0000256" key="10">
    <source>
        <dbReference type="RuleBase" id="RU000577"/>
    </source>
</evidence>
<dbReference type="InterPro" id="IPR018312">
    <property type="entry name" value="Chromosome_initiator_DnaA_CS"/>
</dbReference>
<sequence>MSTWDYSAFWQECITQIQNEFEAKKRSQEFDLWFSSLEYTGSKDSVVVLAVPSKFVQDNFISRGYAAAVQNKLYELSGKSINIEFTIKPAARQKPAAEQSKNKVNENGRFSQNAASSPNVQNTQGEQSGQSTAKKKHTDLREDYTFDTFVMGENNSFAYNAAVAVSKNPGRAYNPVLIHGGVGLGKTHLIQAIGNAVYQSGGLKVIYITAENFTNEFIQSLNDKTPQKFKNKYRSADVLLIDDIHFLQNKESTQEELFYTFDALYNSYKQIVFTCDRPISELKNLTERLRSRFERGLNVDLQPPKYEMRRAILEKKLAYIHDQSCSKITSLIPQEVIDLIAQNVETNVRDLESCLTKIIAYAELVESKVTLEIAQQQLRDKFSSSQPSNISIDVIQRVVADDFNISLVDIKGKKRTKNVTLPRQIAMYIAQEITEFSTTELGIEFGGKDHTTVMHSCQKIREAILTDSKLDSKIQYLIKTVKDYKK</sequence>
<dbReference type="Pfam" id="PF08299">
    <property type="entry name" value="Bac_DnaA_C"/>
    <property type="match status" value="1"/>
</dbReference>
<feature type="region of interest" description="Disordered" evidence="12">
    <location>
        <begin position="92"/>
        <end position="137"/>
    </location>
</feature>
<evidence type="ECO:0000256" key="1">
    <source>
        <dbReference type="ARBA" id="ARBA00006583"/>
    </source>
</evidence>
<comment type="domain">
    <text evidence="8">Domain I is involved in oligomerization and binding regulators, domain II is flexibile and of varying length in different bacteria, domain III forms the AAA+ region, while domain IV binds dsDNA.</text>
</comment>
<evidence type="ECO:0000256" key="4">
    <source>
        <dbReference type="ARBA" id="ARBA00022741"/>
    </source>
</evidence>
<evidence type="ECO:0000259" key="13">
    <source>
        <dbReference type="SMART" id="SM00382"/>
    </source>
</evidence>
<dbReference type="InterPro" id="IPR024633">
    <property type="entry name" value="DnaA_N_dom"/>
</dbReference>
<dbReference type="InterPro" id="IPR010921">
    <property type="entry name" value="Trp_repressor/repl_initiator"/>
</dbReference>
<feature type="binding site" evidence="8">
    <location>
        <position position="186"/>
    </location>
    <ligand>
        <name>ATP</name>
        <dbReference type="ChEBI" id="CHEBI:30616"/>
    </ligand>
</feature>
<evidence type="ECO:0000256" key="8">
    <source>
        <dbReference type="HAMAP-Rule" id="MF_00377"/>
    </source>
</evidence>
<evidence type="ECO:0000313" key="15">
    <source>
        <dbReference type="EMBL" id="ERJ91585.1"/>
    </source>
</evidence>
<accession>A0ABN0NWA6</accession>
<evidence type="ECO:0000256" key="5">
    <source>
        <dbReference type="ARBA" id="ARBA00022840"/>
    </source>
</evidence>
<dbReference type="HAMAP" id="MF_00377">
    <property type="entry name" value="DnaA_bact"/>
    <property type="match status" value="1"/>
</dbReference>
<feature type="region of interest" description="Domain IV, binds dsDNA" evidence="8">
    <location>
        <begin position="363"/>
        <end position="486"/>
    </location>
</feature>
<evidence type="ECO:0000256" key="2">
    <source>
        <dbReference type="ARBA" id="ARBA00022490"/>
    </source>
</evidence>
<evidence type="ECO:0000256" key="7">
    <source>
        <dbReference type="ARBA" id="ARBA00023125"/>
    </source>
</evidence>
<proteinExistence type="inferred from homology"/>
<dbReference type="SMART" id="SM00382">
    <property type="entry name" value="AAA"/>
    <property type="match status" value="1"/>
</dbReference>
<organism evidence="15 16">
    <name type="scientific">Treponema lecithinolyticum ATCC 700332</name>
    <dbReference type="NCBI Taxonomy" id="1321815"/>
    <lineage>
        <taxon>Bacteria</taxon>
        <taxon>Pseudomonadati</taxon>
        <taxon>Spirochaetota</taxon>
        <taxon>Spirochaetia</taxon>
        <taxon>Spirochaetales</taxon>
        <taxon>Treponemataceae</taxon>
        <taxon>Treponema</taxon>
    </lineage>
</organism>
<dbReference type="CDD" id="cd06571">
    <property type="entry name" value="Bac_DnaA_C"/>
    <property type="match status" value="1"/>
</dbReference>
<dbReference type="Gene3D" id="3.40.50.300">
    <property type="entry name" value="P-loop containing nucleotide triphosphate hydrolases"/>
    <property type="match status" value="1"/>
</dbReference>
<dbReference type="InterPro" id="IPR003593">
    <property type="entry name" value="AAA+_ATPase"/>
</dbReference>
<dbReference type="SUPFAM" id="SSF48295">
    <property type="entry name" value="TrpR-like"/>
    <property type="match status" value="1"/>
</dbReference>
<dbReference type="PANTHER" id="PTHR30050">
    <property type="entry name" value="CHROMOSOMAL REPLICATION INITIATOR PROTEIN DNAA"/>
    <property type="match status" value="1"/>
</dbReference>
<evidence type="ECO:0000259" key="14">
    <source>
        <dbReference type="SMART" id="SM00760"/>
    </source>
</evidence>
<dbReference type="Pfam" id="PF00308">
    <property type="entry name" value="Bac_DnaA"/>
    <property type="match status" value="1"/>
</dbReference>
<dbReference type="InterPro" id="IPR013159">
    <property type="entry name" value="DnaA_C"/>
</dbReference>
<keyword evidence="16" id="KW-1185">Reference proteome</keyword>
<feature type="domain" description="Chromosomal replication initiator DnaA C-terminal" evidence="14">
    <location>
        <begin position="391"/>
        <end position="460"/>
    </location>
</feature>
<dbReference type="Pfam" id="PF11638">
    <property type="entry name" value="DnaA_N"/>
    <property type="match status" value="1"/>
</dbReference>
<feature type="domain" description="AAA+ ATPase" evidence="13">
    <location>
        <begin position="172"/>
        <end position="300"/>
    </location>
</feature>
<feature type="region of interest" description="Domain I, interacts with DnaA modulators" evidence="8">
    <location>
        <begin position="1"/>
        <end position="91"/>
    </location>
</feature>
<reference evidence="15 16" key="1">
    <citation type="submission" date="2013-08" db="EMBL/GenBank/DDBJ databases">
        <authorList>
            <person name="Weinstock G."/>
            <person name="Sodergren E."/>
            <person name="Wylie T."/>
            <person name="Fulton L."/>
            <person name="Fulton R."/>
            <person name="Fronick C."/>
            <person name="O'Laughlin M."/>
            <person name="Godfrey J."/>
            <person name="Miner T."/>
            <person name="Herter B."/>
            <person name="Appelbaum E."/>
            <person name="Cordes M."/>
            <person name="Lek S."/>
            <person name="Wollam A."/>
            <person name="Pepin K.H."/>
            <person name="Palsikar V.B."/>
            <person name="Mitreva M."/>
            <person name="Wilson R.K."/>
        </authorList>
    </citation>
    <scope>NUCLEOTIDE SEQUENCE [LARGE SCALE GENOMIC DNA]</scope>
    <source>
        <strain evidence="15 16">ATCC 700332</strain>
    </source>
</reference>
<name>A0ABN0NWA6_TRELE</name>
<dbReference type="EMBL" id="AWVH01000044">
    <property type="protein sequence ID" value="ERJ91585.1"/>
    <property type="molecule type" value="Genomic_DNA"/>
</dbReference>
<feature type="binding site" evidence="8">
    <location>
        <position position="185"/>
    </location>
    <ligand>
        <name>ATP</name>
        <dbReference type="ChEBI" id="CHEBI:30616"/>
    </ligand>
</feature>
<dbReference type="Gene3D" id="3.30.300.180">
    <property type="match status" value="1"/>
</dbReference>
<keyword evidence="6 8" id="KW-0446">Lipid-binding</keyword>
<feature type="compositionally biased region" description="Polar residues" evidence="12">
    <location>
        <begin position="108"/>
        <end position="132"/>
    </location>
</feature>
<dbReference type="NCBIfam" id="TIGR00362">
    <property type="entry name" value="DnaA"/>
    <property type="match status" value="1"/>
</dbReference>
<dbReference type="CDD" id="cd00009">
    <property type="entry name" value="AAA"/>
    <property type="match status" value="1"/>
</dbReference>
<protein>
    <recommendedName>
        <fullName evidence="8 9">Chromosomal replication initiator protein DnaA</fullName>
    </recommendedName>
</protein>
<comment type="similarity">
    <text evidence="1 8 11">Belongs to the DnaA family.</text>
</comment>
<evidence type="ECO:0000256" key="12">
    <source>
        <dbReference type="SAM" id="MobiDB-lite"/>
    </source>
</evidence>
<dbReference type="PRINTS" id="PR00051">
    <property type="entry name" value="DNAA"/>
</dbReference>
<dbReference type="PROSITE" id="PS01008">
    <property type="entry name" value="DNAA"/>
    <property type="match status" value="1"/>
</dbReference>
<evidence type="ECO:0000256" key="9">
    <source>
        <dbReference type="NCBIfam" id="TIGR00362"/>
    </source>
</evidence>
<keyword evidence="5 8" id="KW-0067">ATP-binding</keyword>
<dbReference type="PANTHER" id="PTHR30050:SF2">
    <property type="entry name" value="CHROMOSOMAL REPLICATION INITIATOR PROTEIN DNAA"/>
    <property type="match status" value="1"/>
</dbReference>
<dbReference type="InterPro" id="IPR027417">
    <property type="entry name" value="P-loop_NTPase"/>
</dbReference>
<keyword evidence="7 8" id="KW-0238">DNA-binding</keyword>
<comment type="subunit">
    <text evidence="8">Oligomerizes as a right-handed, spiral filament on DNA at oriC.</text>
</comment>
<comment type="function">
    <text evidence="8 10">Plays an essential role in the initiation and regulation of chromosomal replication. ATP-DnaA binds to the origin of replication (oriC) to initiate formation of the DNA replication initiation complex once per cell cycle. Binds the DnaA box (a 9 base pair repeat at the origin) and separates the double-stranded (ds)DNA. Forms a right-handed helical filament on oriC DNA; dsDNA binds to the exterior of the filament while single-stranded (ss)DNA is stabiized in the filament's interior. The ATP-DnaA-oriC complex binds and stabilizes one strand of the AT-rich DNA unwinding element (DUE), permitting loading of DNA polymerase. After initiation quickly degrades to an ADP-DnaA complex that is not apt for DNA replication. Binds acidic phospholipids.</text>
</comment>
<evidence type="ECO:0000313" key="16">
    <source>
        <dbReference type="Proteomes" id="UP000016649"/>
    </source>
</evidence>
<dbReference type="InterPro" id="IPR013317">
    <property type="entry name" value="DnaA_dom"/>
</dbReference>
<dbReference type="RefSeq" id="WP_021686211.1">
    <property type="nucleotide sequence ID" value="NZ_KI260554.1"/>
</dbReference>
<gene>
    <name evidence="8" type="primary">dnaA</name>
    <name evidence="15" type="ORF">HMPREF9193_02038</name>
</gene>
<dbReference type="InterPro" id="IPR038454">
    <property type="entry name" value="DnaA_N_sf"/>
</dbReference>
<dbReference type="Gene3D" id="1.10.1750.10">
    <property type="match status" value="1"/>
</dbReference>
<comment type="caution">
    <text evidence="15">The sequence shown here is derived from an EMBL/GenBank/DDBJ whole genome shotgun (WGS) entry which is preliminary data.</text>
</comment>
<keyword evidence="2 8" id="KW-0963">Cytoplasm</keyword>
<keyword evidence="4 8" id="KW-0547">Nucleotide-binding</keyword>
<comment type="caution">
    <text evidence="8">Lacks conserved residue(s) required for the propagation of feature annotation.</text>
</comment>
<dbReference type="SUPFAM" id="SSF52540">
    <property type="entry name" value="P-loop containing nucleoside triphosphate hydrolases"/>
    <property type="match status" value="1"/>
</dbReference>
<feature type="binding site" evidence="8">
    <location>
        <position position="183"/>
    </location>
    <ligand>
        <name>ATP</name>
        <dbReference type="ChEBI" id="CHEBI:30616"/>
    </ligand>
</feature>
<comment type="subcellular location">
    <subcellularLocation>
        <location evidence="8">Cytoplasm</location>
    </subcellularLocation>
</comment>
<dbReference type="InterPro" id="IPR020591">
    <property type="entry name" value="Chromosome_initiator_DnaA-like"/>
</dbReference>
<feature type="binding site" evidence="8">
    <location>
        <position position="187"/>
    </location>
    <ligand>
        <name>ATP</name>
        <dbReference type="ChEBI" id="CHEBI:30616"/>
    </ligand>
</feature>
<evidence type="ECO:0000256" key="6">
    <source>
        <dbReference type="ARBA" id="ARBA00023121"/>
    </source>
</evidence>